<comment type="caution">
    <text evidence="12">The sequence shown here is derived from an EMBL/GenBank/DDBJ whole genome shotgun (WGS) entry which is preliminary data.</text>
</comment>
<feature type="domain" description="RecF/RecN/SMC N-terminal" evidence="11">
    <location>
        <begin position="5"/>
        <end position="358"/>
    </location>
</feature>
<dbReference type="SUPFAM" id="SSF52540">
    <property type="entry name" value="P-loop containing nucleoside triphosphate hydrolases"/>
    <property type="match status" value="1"/>
</dbReference>
<feature type="binding site" evidence="9">
    <location>
        <begin position="31"/>
        <end position="38"/>
    </location>
    <ligand>
        <name>ATP</name>
        <dbReference type="ChEBI" id="CHEBI:30616"/>
    </ligand>
</feature>
<proteinExistence type="inferred from homology"/>
<evidence type="ECO:0000259" key="11">
    <source>
        <dbReference type="Pfam" id="PF02463"/>
    </source>
</evidence>
<comment type="subcellular location">
    <subcellularLocation>
        <location evidence="1 9 10">Cytoplasm</location>
    </subcellularLocation>
</comment>
<keyword evidence="13" id="KW-1185">Reference proteome</keyword>
<evidence type="ECO:0000313" key="13">
    <source>
        <dbReference type="Proteomes" id="UP001210231"/>
    </source>
</evidence>
<keyword evidence="6 9" id="KW-0547">Nucleotide-binding</keyword>
<evidence type="ECO:0000256" key="9">
    <source>
        <dbReference type="HAMAP-Rule" id="MF_00365"/>
    </source>
</evidence>
<dbReference type="NCBIfam" id="TIGR00611">
    <property type="entry name" value="recf"/>
    <property type="match status" value="1"/>
</dbReference>
<keyword evidence="7 9" id="KW-0067">ATP-binding</keyword>
<dbReference type="Proteomes" id="UP001210231">
    <property type="component" value="Unassembled WGS sequence"/>
</dbReference>
<dbReference type="Gene3D" id="3.40.50.300">
    <property type="entry name" value="P-loop containing nucleotide triphosphate hydrolases"/>
    <property type="match status" value="1"/>
</dbReference>
<keyword evidence="5 9" id="KW-0235">DNA replication</keyword>
<reference evidence="12 13" key="1">
    <citation type="submission" date="2022-12" db="EMBL/GenBank/DDBJ databases">
        <title>Chitinophagaceae gen. sp. nov., a new member of the family Chitinophagaceae, isolated from soil in a chemical factory.</title>
        <authorList>
            <person name="Ke Z."/>
        </authorList>
    </citation>
    <scope>NUCLEOTIDE SEQUENCE [LARGE SCALE GENOMIC DNA]</scope>
    <source>
        <strain evidence="12 13">LY-5</strain>
    </source>
</reference>
<dbReference type="EMBL" id="JAQGEF010000010">
    <property type="protein sequence ID" value="MDA3615191.1"/>
    <property type="molecule type" value="Genomic_DNA"/>
</dbReference>
<organism evidence="12 13">
    <name type="scientific">Polluticaenibacter yanchengensis</name>
    <dbReference type="NCBI Taxonomy" id="3014562"/>
    <lineage>
        <taxon>Bacteria</taxon>
        <taxon>Pseudomonadati</taxon>
        <taxon>Bacteroidota</taxon>
        <taxon>Chitinophagia</taxon>
        <taxon>Chitinophagales</taxon>
        <taxon>Chitinophagaceae</taxon>
        <taxon>Polluticaenibacter</taxon>
    </lineage>
</organism>
<evidence type="ECO:0000256" key="4">
    <source>
        <dbReference type="ARBA" id="ARBA00022490"/>
    </source>
</evidence>
<dbReference type="InterPro" id="IPR042174">
    <property type="entry name" value="RecF_2"/>
</dbReference>
<dbReference type="PANTHER" id="PTHR32182">
    <property type="entry name" value="DNA REPLICATION AND REPAIR PROTEIN RECF"/>
    <property type="match status" value="1"/>
</dbReference>
<dbReference type="Gene3D" id="1.20.1050.90">
    <property type="entry name" value="RecF/RecN/SMC, N-terminal domain"/>
    <property type="match status" value="1"/>
</dbReference>
<dbReference type="InterPro" id="IPR027417">
    <property type="entry name" value="P-loop_NTPase"/>
</dbReference>
<evidence type="ECO:0000313" key="12">
    <source>
        <dbReference type="EMBL" id="MDA3615191.1"/>
    </source>
</evidence>
<keyword evidence="8 9" id="KW-0238">DNA-binding</keyword>
<dbReference type="InterPro" id="IPR001238">
    <property type="entry name" value="DNA-binding_RecF"/>
</dbReference>
<evidence type="ECO:0000256" key="1">
    <source>
        <dbReference type="ARBA" id="ARBA00004496"/>
    </source>
</evidence>
<keyword evidence="9 10" id="KW-0742">SOS response</keyword>
<evidence type="ECO:0000256" key="2">
    <source>
        <dbReference type="ARBA" id="ARBA00008016"/>
    </source>
</evidence>
<comment type="similarity">
    <text evidence="2 9 10">Belongs to the RecF family.</text>
</comment>
<sequence>MFRFQQLHLVQYKNYMFKNFEFKHKVIGICGANGIGKTNILDAIWYLCFTKSYFTAIDGRIAYTPNQGFRIDGKCSINNQAVNAVAILRETGKKEFSVNNDLYTRLSSHIGKMPAVMVAPDDVIIITGGSEERRKMIDTLICQIDETYMQQLMAYNKILLQRNALLKQFSETGFTDNALLHIINTQLITAGSYVYKLRKDFLPAYLERINKHYQQISGSNEQLELSYDTPLDVFNSKSEQDAFELLFAQNHSRDLAMQRTNGGIHKDDIKFLLDGMPFKQIASQGQRKSLLFAIRLTEYELLQEYKGFAPVLLLDDVFEKLDEQRMANLLLDVCVKKQGQVFITDTHKGRLEAHLQNVGCDYEIIELV</sequence>
<keyword evidence="9 10" id="KW-0234">DNA repair</keyword>
<dbReference type="PANTHER" id="PTHR32182:SF0">
    <property type="entry name" value="DNA REPLICATION AND REPAIR PROTEIN RECF"/>
    <property type="match status" value="1"/>
</dbReference>
<evidence type="ECO:0000256" key="8">
    <source>
        <dbReference type="ARBA" id="ARBA00023125"/>
    </source>
</evidence>
<dbReference type="RefSeq" id="WP_407031521.1">
    <property type="nucleotide sequence ID" value="NZ_JAQGEF010000010.1"/>
</dbReference>
<evidence type="ECO:0000256" key="3">
    <source>
        <dbReference type="ARBA" id="ARBA00020170"/>
    </source>
</evidence>
<evidence type="ECO:0000256" key="6">
    <source>
        <dbReference type="ARBA" id="ARBA00022741"/>
    </source>
</evidence>
<dbReference type="Pfam" id="PF02463">
    <property type="entry name" value="SMC_N"/>
    <property type="match status" value="1"/>
</dbReference>
<dbReference type="InterPro" id="IPR018078">
    <property type="entry name" value="DNA-binding_RecF_CS"/>
</dbReference>
<dbReference type="HAMAP" id="MF_00365">
    <property type="entry name" value="RecF"/>
    <property type="match status" value="1"/>
</dbReference>
<accession>A0ABT4UK30</accession>
<gene>
    <name evidence="9 12" type="primary">recF</name>
    <name evidence="12" type="ORF">O3P16_10265</name>
</gene>
<dbReference type="PROSITE" id="PS00618">
    <property type="entry name" value="RECF_2"/>
    <property type="match status" value="1"/>
</dbReference>
<comment type="function">
    <text evidence="9 10">The RecF protein is involved in DNA metabolism; it is required for DNA replication and normal SOS inducibility. RecF binds preferentially to single-stranded, linear DNA. It also seems to bind ATP.</text>
</comment>
<evidence type="ECO:0000256" key="10">
    <source>
        <dbReference type="RuleBase" id="RU000578"/>
    </source>
</evidence>
<name>A0ABT4UK30_9BACT</name>
<protein>
    <recommendedName>
        <fullName evidence="3 9">DNA replication and repair protein RecF</fullName>
    </recommendedName>
</protein>
<keyword evidence="9 10" id="KW-0227">DNA damage</keyword>
<evidence type="ECO:0000256" key="7">
    <source>
        <dbReference type="ARBA" id="ARBA00022840"/>
    </source>
</evidence>
<dbReference type="InterPro" id="IPR003395">
    <property type="entry name" value="RecF/RecN/SMC_N"/>
</dbReference>
<evidence type="ECO:0000256" key="5">
    <source>
        <dbReference type="ARBA" id="ARBA00022705"/>
    </source>
</evidence>
<keyword evidence="4 9" id="KW-0963">Cytoplasm</keyword>